<dbReference type="InterPro" id="IPR036388">
    <property type="entry name" value="WH-like_DNA-bd_sf"/>
</dbReference>
<comment type="similarity">
    <text evidence="1">Belongs to the IS150/IS1296 orfA family.</text>
</comment>
<evidence type="ECO:0000256" key="1">
    <source>
        <dbReference type="ARBA" id="ARBA00038232"/>
    </source>
</evidence>
<dbReference type="InterPro" id="IPR055247">
    <property type="entry name" value="InsJ-like_HTH"/>
</dbReference>
<dbReference type="Gene3D" id="1.10.10.10">
    <property type="entry name" value="Winged helix-like DNA-binding domain superfamily/Winged helix DNA-binding domain"/>
    <property type="match status" value="1"/>
</dbReference>
<feature type="compositionally biased region" description="Basic residues" evidence="2">
    <location>
        <begin position="139"/>
        <end position="150"/>
    </location>
</feature>
<feature type="region of interest" description="Disordered" evidence="2">
    <location>
        <begin position="133"/>
        <end position="156"/>
    </location>
</feature>
<dbReference type="PANTHER" id="PTHR33795">
    <property type="entry name" value="INSERTION ELEMENT IS150 PROTEIN INSJ"/>
    <property type="match status" value="1"/>
</dbReference>
<dbReference type="SUPFAM" id="SSF46689">
    <property type="entry name" value="Homeodomain-like"/>
    <property type="match status" value="1"/>
</dbReference>
<dbReference type="AlphaFoldDB" id="A0A7X2XXF6"/>
<dbReference type="EMBL" id="WNJO01000035">
    <property type="protein sequence ID" value="MTV83364.1"/>
    <property type="molecule type" value="Genomic_DNA"/>
</dbReference>
<organism evidence="4 5">
    <name type="scientific">Secundilactobacillus folii</name>
    <dbReference type="NCBI Taxonomy" id="2678357"/>
    <lineage>
        <taxon>Bacteria</taxon>
        <taxon>Bacillati</taxon>
        <taxon>Bacillota</taxon>
        <taxon>Bacilli</taxon>
        <taxon>Lactobacillales</taxon>
        <taxon>Lactobacillaceae</taxon>
        <taxon>Secundilactobacillus</taxon>
    </lineage>
</organism>
<feature type="non-terminal residue" evidence="4">
    <location>
        <position position="1"/>
    </location>
</feature>
<reference evidence="4 5" key="1">
    <citation type="submission" date="2019-11" db="EMBL/GenBank/DDBJ databases">
        <title>Lactobacillus sp. nov. CRM56-3, isolated from fermented tea leaves.</title>
        <authorList>
            <person name="Phuengjayaem S."/>
            <person name="Tanasupawat S."/>
        </authorList>
    </citation>
    <scope>NUCLEOTIDE SEQUENCE [LARGE SCALE GENOMIC DNA]</scope>
    <source>
        <strain evidence="4 5">CRM56-3</strain>
    </source>
</reference>
<protein>
    <recommendedName>
        <fullName evidence="3">Insertion element IS150 protein InsJ-like helix-turn-helix domain-containing protein</fullName>
    </recommendedName>
</protein>
<comment type="caution">
    <text evidence="4">The sequence shown here is derived from an EMBL/GenBank/DDBJ whole genome shotgun (WGS) entry which is preliminary data.</text>
</comment>
<evidence type="ECO:0000259" key="3">
    <source>
        <dbReference type="Pfam" id="PF13518"/>
    </source>
</evidence>
<evidence type="ECO:0000256" key="2">
    <source>
        <dbReference type="SAM" id="MobiDB-lite"/>
    </source>
</evidence>
<dbReference type="Pfam" id="PF13518">
    <property type="entry name" value="HTH_28"/>
    <property type="match status" value="1"/>
</dbReference>
<evidence type="ECO:0000313" key="5">
    <source>
        <dbReference type="Proteomes" id="UP000466388"/>
    </source>
</evidence>
<dbReference type="InterPro" id="IPR052057">
    <property type="entry name" value="IS150/IS1296_orfA-like"/>
</dbReference>
<feature type="domain" description="Insertion element IS150 protein InsJ-like helix-turn-helix" evidence="3">
    <location>
        <begin position="87"/>
        <end position="125"/>
    </location>
</feature>
<keyword evidence="5" id="KW-1185">Reference proteome</keyword>
<dbReference type="InterPro" id="IPR009057">
    <property type="entry name" value="Homeodomain-like_sf"/>
</dbReference>
<dbReference type="SUPFAM" id="SSF48295">
    <property type="entry name" value="TrpR-like"/>
    <property type="match status" value="1"/>
</dbReference>
<dbReference type="InterPro" id="IPR010921">
    <property type="entry name" value="Trp_repressor/repl_initiator"/>
</dbReference>
<dbReference type="Proteomes" id="UP000466388">
    <property type="component" value="Unassembled WGS sequence"/>
</dbReference>
<proteinExistence type="inferred from homology"/>
<name>A0A7X2XXF6_9LACO</name>
<sequence length="191" mass="22203">KCLIIVRHNLTIMRYFCMKTFYSVKFKTQILQEYLNGPLNSNEVAEKYDVPAPTVQAWGRWVKVHGFENLQPSVKKRFYSIELASKVLEYLETGAITVKEIADAVDVPQDMIYKWDRQFKQGGIKEVRRHLKGESQMKNAKKNNSSKRKKSASERRIAELEAELSDAKMDIAILKKLPPRLENSQTEKRPK</sequence>
<dbReference type="GO" id="GO:0043565">
    <property type="term" value="F:sequence-specific DNA binding"/>
    <property type="evidence" value="ECO:0007669"/>
    <property type="project" value="InterPro"/>
</dbReference>
<accession>A0A7X2XXF6</accession>
<evidence type="ECO:0000313" key="4">
    <source>
        <dbReference type="EMBL" id="MTV83364.1"/>
    </source>
</evidence>
<gene>
    <name evidence="4" type="ORF">GM612_12165</name>
</gene>
<dbReference type="PANTHER" id="PTHR33795:SF1">
    <property type="entry name" value="INSERTION ELEMENT IS150 PROTEIN INSJ"/>
    <property type="match status" value="1"/>
</dbReference>